<sequence length="80" mass="8584">MARRSYYEGYVVRLPYMSVRQTPGSAEDLAAVMEAAGVTPPGRHQRNHSATSLGISSNHRWVTRVTIAPPASASAATTGR</sequence>
<dbReference type="AlphaFoldDB" id="A0A6A4VHT4"/>
<dbReference type="OrthoDB" id="79452at2759"/>
<dbReference type="EMBL" id="VIIS01001994">
    <property type="protein sequence ID" value="KAF0289908.1"/>
    <property type="molecule type" value="Genomic_DNA"/>
</dbReference>
<organism evidence="1 2">
    <name type="scientific">Amphibalanus amphitrite</name>
    <name type="common">Striped barnacle</name>
    <name type="synonym">Balanus amphitrite</name>
    <dbReference type="NCBI Taxonomy" id="1232801"/>
    <lineage>
        <taxon>Eukaryota</taxon>
        <taxon>Metazoa</taxon>
        <taxon>Ecdysozoa</taxon>
        <taxon>Arthropoda</taxon>
        <taxon>Crustacea</taxon>
        <taxon>Multicrustacea</taxon>
        <taxon>Cirripedia</taxon>
        <taxon>Thoracica</taxon>
        <taxon>Thoracicalcarea</taxon>
        <taxon>Balanomorpha</taxon>
        <taxon>Balanoidea</taxon>
        <taxon>Balanidae</taxon>
        <taxon>Amphibalaninae</taxon>
        <taxon>Amphibalanus</taxon>
    </lineage>
</organism>
<name>A0A6A4VHT4_AMPAM</name>
<protein>
    <submittedName>
        <fullName evidence="1">Uncharacterized protein</fullName>
    </submittedName>
</protein>
<comment type="caution">
    <text evidence="1">The sequence shown here is derived from an EMBL/GenBank/DDBJ whole genome shotgun (WGS) entry which is preliminary data.</text>
</comment>
<accession>A0A6A4VHT4</accession>
<reference evidence="1 2" key="1">
    <citation type="submission" date="2019-07" db="EMBL/GenBank/DDBJ databases">
        <title>Draft genome assembly of a fouling barnacle, Amphibalanus amphitrite (Darwin, 1854): The first reference genome for Thecostraca.</title>
        <authorList>
            <person name="Kim W."/>
        </authorList>
    </citation>
    <scope>NUCLEOTIDE SEQUENCE [LARGE SCALE GENOMIC DNA]</scope>
    <source>
        <strain evidence="1">SNU_AA5</strain>
        <tissue evidence="1">Soma without cirri and trophi</tissue>
    </source>
</reference>
<evidence type="ECO:0000313" key="1">
    <source>
        <dbReference type="EMBL" id="KAF0289908.1"/>
    </source>
</evidence>
<keyword evidence="2" id="KW-1185">Reference proteome</keyword>
<evidence type="ECO:0000313" key="2">
    <source>
        <dbReference type="Proteomes" id="UP000440578"/>
    </source>
</evidence>
<dbReference type="Proteomes" id="UP000440578">
    <property type="component" value="Unassembled WGS sequence"/>
</dbReference>
<proteinExistence type="predicted"/>
<gene>
    <name evidence="1" type="ORF">FJT64_011912</name>
</gene>